<keyword evidence="5" id="KW-1185">Reference proteome</keyword>
<dbReference type="Pfam" id="PF01522">
    <property type="entry name" value="Polysacc_deac_1"/>
    <property type="match status" value="1"/>
</dbReference>
<dbReference type="EMBL" id="JAGGKV010000022">
    <property type="protein sequence ID" value="MBP1966523.1"/>
    <property type="molecule type" value="Genomic_DNA"/>
</dbReference>
<dbReference type="PANTHER" id="PTHR34216:SF3">
    <property type="entry name" value="POLY-BETA-1,6-N-ACETYL-D-GLUCOSAMINE N-DEACETYLASE"/>
    <property type="match status" value="1"/>
</dbReference>
<keyword evidence="4" id="KW-0449">Lipoprotein</keyword>
<dbReference type="CDD" id="cd10918">
    <property type="entry name" value="CE4_NodB_like_5s_6s"/>
    <property type="match status" value="1"/>
</dbReference>
<feature type="domain" description="NodB homology" evidence="3">
    <location>
        <begin position="108"/>
        <end position="300"/>
    </location>
</feature>
<organism evidence="4 5">
    <name type="scientific">Paenibacillus aceris</name>
    <dbReference type="NCBI Taxonomy" id="869555"/>
    <lineage>
        <taxon>Bacteria</taxon>
        <taxon>Bacillati</taxon>
        <taxon>Bacillota</taxon>
        <taxon>Bacilli</taxon>
        <taxon>Bacillales</taxon>
        <taxon>Paenibacillaceae</taxon>
        <taxon>Paenibacillus</taxon>
    </lineage>
</organism>
<dbReference type="SUPFAM" id="SSF88713">
    <property type="entry name" value="Glycoside hydrolase/deacetylase"/>
    <property type="match status" value="1"/>
</dbReference>
<dbReference type="PROSITE" id="PS51677">
    <property type="entry name" value="NODB"/>
    <property type="match status" value="1"/>
</dbReference>
<evidence type="ECO:0000256" key="1">
    <source>
        <dbReference type="ARBA" id="ARBA00004613"/>
    </source>
</evidence>
<dbReference type="InterPro" id="IPR002509">
    <property type="entry name" value="NODB_dom"/>
</dbReference>
<dbReference type="Proteomes" id="UP001519344">
    <property type="component" value="Unassembled WGS sequence"/>
</dbReference>
<keyword evidence="4" id="KW-0378">Hydrolase</keyword>
<evidence type="ECO:0000259" key="3">
    <source>
        <dbReference type="PROSITE" id="PS51677"/>
    </source>
</evidence>
<evidence type="ECO:0000256" key="2">
    <source>
        <dbReference type="ARBA" id="ARBA00022729"/>
    </source>
</evidence>
<proteinExistence type="predicted"/>
<dbReference type="GO" id="GO:0016787">
    <property type="term" value="F:hydrolase activity"/>
    <property type="evidence" value="ECO:0007669"/>
    <property type="project" value="UniProtKB-KW"/>
</dbReference>
<evidence type="ECO:0000313" key="4">
    <source>
        <dbReference type="EMBL" id="MBP1966523.1"/>
    </source>
</evidence>
<gene>
    <name evidence="4" type="ORF">J2Z65_005783</name>
</gene>
<keyword evidence="2" id="KW-0732">Signal</keyword>
<dbReference type="RefSeq" id="WP_167068532.1">
    <property type="nucleotide sequence ID" value="NZ_JAAOZR010000096.1"/>
</dbReference>
<dbReference type="InterPro" id="IPR011330">
    <property type="entry name" value="Glyco_hydro/deAcase_b/a-brl"/>
</dbReference>
<comment type="caution">
    <text evidence="4">The sequence shown here is derived from an EMBL/GenBank/DDBJ whole genome shotgun (WGS) entry which is preliminary data.</text>
</comment>
<dbReference type="InterPro" id="IPR051398">
    <property type="entry name" value="Polysacch_Deacetylase"/>
</dbReference>
<dbReference type="EC" id="3.-.-.-" evidence="4"/>
<dbReference type="Gene3D" id="3.20.20.370">
    <property type="entry name" value="Glycoside hydrolase/deacetylase"/>
    <property type="match status" value="1"/>
</dbReference>
<evidence type="ECO:0000313" key="5">
    <source>
        <dbReference type="Proteomes" id="UP001519344"/>
    </source>
</evidence>
<name>A0ABS4I6I4_9BACL</name>
<accession>A0ABS4I6I4</accession>
<comment type="subcellular location">
    <subcellularLocation>
        <location evidence="1">Secreted</location>
    </subcellularLocation>
</comment>
<dbReference type="PANTHER" id="PTHR34216">
    <property type="match status" value="1"/>
</dbReference>
<protein>
    <submittedName>
        <fullName evidence="4">Biofilm PGA synthesis lipoprotein PgaB</fullName>
        <ecNumber evidence="4">3.-.-.-</ecNumber>
    </submittedName>
</protein>
<reference evidence="4 5" key="1">
    <citation type="submission" date="2021-03" db="EMBL/GenBank/DDBJ databases">
        <title>Genomic Encyclopedia of Type Strains, Phase IV (KMG-IV): sequencing the most valuable type-strain genomes for metagenomic binning, comparative biology and taxonomic classification.</title>
        <authorList>
            <person name="Goeker M."/>
        </authorList>
    </citation>
    <scope>NUCLEOTIDE SEQUENCE [LARGE SCALE GENOMIC DNA]</scope>
    <source>
        <strain evidence="4 5">DSM 24950</strain>
    </source>
</reference>
<sequence length="300" mass="35057">MNTLILCLLLVLGSWTNPQNQEAQLSHVCSTHYESAFNRPPMDTKVIHYTGQALFLVYHHLDEEESFVTISPAKFNQHLQLLKDKHYNVISVEDYACFLEKRGTIPPNAVVITFDDGYRSFYEKAYPLLKKMGYPATNFVVVSYLDTDYPSLPFLTWQQMKEMKRDGFSFYSHTYNLHQKKAGESGSLVPMLTNRIYLTQDQRLETEEERKKRVMEDLFTADWMLKTQLGNELSMLCFPYGYYTQTNIDEAQDLGIRYFFTTKEGINSGESREIYRLNMGMPYVNADVFANKLQSYDRKK</sequence>